<protein>
    <submittedName>
        <fullName evidence="2">DNA polymerase III subunit gamma and tau</fullName>
    </submittedName>
</protein>
<name>A0A2L0UI83_9MICC</name>
<accession>A0A2L0UI83</accession>
<evidence type="ECO:0000256" key="1">
    <source>
        <dbReference type="SAM" id="MobiDB-lite"/>
    </source>
</evidence>
<organism evidence="2 3">
    <name type="scientific">Arthrobacter agilis</name>
    <dbReference type="NCBI Taxonomy" id="37921"/>
    <lineage>
        <taxon>Bacteria</taxon>
        <taxon>Bacillati</taxon>
        <taxon>Actinomycetota</taxon>
        <taxon>Actinomycetes</taxon>
        <taxon>Micrococcales</taxon>
        <taxon>Micrococcaceae</taxon>
        <taxon>Arthrobacter</taxon>
    </lineage>
</organism>
<dbReference type="Proteomes" id="UP000239187">
    <property type="component" value="Chromosome"/>
</dbReference>
<feature type="non-terminal residue" evidence="2">
    <location>
        <position position="1"/>
    </location>
</feature>
<feature type="compositionally biased region" description="Low complexity" evidence="1">
    <location>
        <begin position="1"/>
        <end position="20"/>
    </location>
</feature>
<dbReference type="EMBL" id="CP024915">
    <property type="protein sequence ID" value="AUZ88950.1"/>
    <property type="molecule type" value="Genomic_DNA"/>
</dbReference>
<evidence type="ECO:0000313" key="2">
    <source>
        <dbReference type="EMBL" id="AUZ88950.1"/>
    </source>
</evidence>
<gene>
    <name evidence="2" type="ORF">CVO76_15840</name>
</gene>
<evidence type="ECO:0000313" key="3">
    <source>
        <dbReference type="Proteomes" id="UP000239187"/>
    </source>
</evidence>
<feature type="region of interest" description="Disordered" evidence="1">
    <location>
        <begin position="1"/>
        <end position="34"/>
    </location>
</feature>
<reference evidence="2 3" key="1">
    <citation type="submission" date="2017-11" db="EMBL/GenBank/DDBJ databases">
        <title>Draft genome of Arthrobacter agilis strain UMCV2, a plant growth-promoting rhizobacterium and biocontrol capacity of phytopathogenic fungi.</title>
        <authorList>
            <person name="Martinez-Camara R."/>
            <person name="Santoyo G."/>
            <person name="Moreno-Hagelsieb G."/>
            <person name="Valencia-Cantero E."/>
        </authorList>
    </citation>
    <scope>NUCLEOTIDE SEQUENCE [LARGE SCALE GENOMIC DNA]</scope>
    <source>
        <strain evidence="2 3">UMCV2</strain>
    </source>
</reference>
<dbReference type="AlphaFoldDB" id="A0A2L0UI83"/>
<proteinExistence type="predicted"/>
<sequence length="103" mass="10828">TAPSAVGAAPAGTTGAAVAPDRPASADNIRQKPVSRYQQLLDEAERKRAEEAAATRGAADLRFVDDEPSADDETIEESGLVGRTAIERILNGRLIEERGVDGQ</sequence>